<dbReference type="GO" id="GO:0008374">
    <property type="term" value="F:O-acyltransferase activity"/>
    <property type="evidence" value="ECO:0007669"/>
    <property type="project" value="InterPro"/>
</dbReference>
<feature type="transmembrane region" description="Helical" evidence="9">
    <location>
        <begin position="68"/>
        <end position="89"/>
    </location>
</feature>
<feature type="transmembrane region" description="Helical" evidence="9">
    <location>
        <begin position="18"/>
        <end position="35"/>
    </location>
</feature>
<feature type="region of interest" description="Disordered" evidence="8">
    <location>
        <begin position="119"/>
        <end position="160"/>
    </location>
</feature>
<dbReference type="GO" id="GO:0006629">
    <property type="term" value="P:lipid metabolic process"/>
    <property type="evidence" value="ECO:0007669"/>
    <property type="project" value="InterPro"/>
</dbReference>
<evidence type="ECO:0000256" key="4">
    <source>
        <dbReference type="ARBA" id="ARBA00022679"/>
    </source>
</evidence>
<dbReference type="EMBL" id="LHPF02000004">
    <property type="protein sequence ID" value="PSC74393.1"/>
    <property type="molecule type" value="Genomic_DNA"/>
</dbReference>
<evidence type="ECO:0000256" key="7">
    <source>
        <dbReference type="ARBA" id="ARBA00023136"/>
    </source>
</evidence>
<evidence type="ECO:0000256" key="6">
    <source>
        <dbReference type="ARBA" id="ARBA00022989"/>
    </source>
</evidence>
<feature type="transmembrane region" description="Helical" evidence="9">
    <location>
        <begin position="286"/>
        <end position="305"/>
    </location>
</feature>
<dbReference type="OrthoDB" id="1077582at2759"/>
<evidence type="ECO:0000256" key="8">
    <source>
        <dbReference type="SAM" id="MobiDB-lite"/>
    </source>
</evidence>
<comment type="caution">
    <text evidence="11">The sequence shown here is derived from an EMBL/GenBank/DDBJ whole genome shotgun (WGS) entry which is preliminary data.</text>
</comment>
<evidence type="ECO:0000256" key="2">
    <source>
        <dbReference type="ARBA" id="ARBA00005179"/>
    </source>
</evidence>
<accession>A0A2P6VJX7</accession>
<feature type="compositionally biased region" description="Pro residues" evidence="8">
    <location>
        <begin position="120"/>
        <end position="129"/>
    </location>
</feature>
<feature type="transmembrane region" description="Helical" evidence="9">
    <location>
        <begin position="206"/>
        <end position="229"/>
    </location>
</feature>
<keyword evidence="4" id="KW-0808">Transferase</keyword>
<sequence>MLASARSLASTLSLVQRLLLWQLSLAGGGLAVWAARRRPPGAARLPVAVCVVALNQLWPLAFDGDTEVITNITAFIVACITNVKLLSWVMGRGSLAERALTLPQFVAVYALPITPADAPAAPPPAPPPSGKRSPGTAGMEGEEAEDSQAKGKPRPKPTAEARSALTHFRHFVRKAAALAGVVHVFVRFSAGVPRIALLVLQGFSQYLGVSLGMDAMAAAVGALTGLAIAPAFNNPYASTSLGDFWNHRWNLTVSDALRSGVYEPIMEGRLVRRPGQAAPFSRARRLAAVFAVFVVSGLMHEALFWNFTGRFTPRLLWLKYFAGWGALVVAENAGKHALRGAGLRVPTSLARILTIAIVNLMVVQYWWPPVNEMGVPEKAAQHAVEAWRALRGAAPALRK</sequence>
<organism evidence="11 12">
    <name type="scientific">Micractinium conductrix</name>
    <dbReference type="NCBI Taxonomy" id="554055"/>
    <lineage>
        <taxon>Eukaryota</taxon>
        <taxon>Viridiplantae</taxon>
        <taxon>Chlorophyta</taxon>
        <taxon>core chlorophytes</taxon>
        <taxon>Trebouxiophyceae</taxon>
        <taxon>Chlorellales</taxon>
        <taxon>Chlorellaceae</taxon>
        <taxon>Chlorella clade</taxon>
        <taxon>Micractinium</taxon>
    </lineage>
</organism>
<evidence type="ECO:0000256" key="5">
    <source>
        <dbReference type="ARBA" id="ARBA00022692"/>
    </source>
</evidence>
<gene>
    <name evidence="11" type="ORF">C2E20_2340</name>
</gene>
<dbReference type="InterPro" id="IPR032805">
    <property type="entry name" value="Wax_synthase_dom"/>
</dbReference>
<comment type="subcellular location">
    <subcellularLocation>
        <location evidence="1">Membrane</location>
        <topology evidence="1">Multi-pass membrane protein</topology>
    </subcellularLocation>
</comment>
<dbReference type="STRING" id="554055.A0A2P6VJX7"/>
<keyword evidence="7 9" id="KW-0472">Membrane</keyword>
<reference evidence="11 12" key="1">
    <citation type="journal article" date="2018" name="Plant J.">
        <title>Genome sequences of Chlorella sorokiniana UTEX 1602 and Micractinium conductrix SAG 241.80: implications to maltose excretion by a green alga.</title>
        <authorList>
            <person name="Arriola M.B."/>
            <person name="Velmurugan N."/>
            <person name="Zhang Y."/>
            <person name="Plunkett M.H."/>
            <person name="Hondzo H."/>
            <person name="Barney B.M."/>
        </authorList>
    </citation>
    <scope>NUCLEOTIDE SEQUENCE [LARGE SCALE GENOMIC DNA]</scope>
    <source>
        <strain evidence="11 12">SAG 241.80</strain>
    </source>
</reference>
<name>A0A2P6VJX7_9CHLO</name>
<comment type="similarity">
    <text evidence="3">Belongs to the wax synthase family.</text>
</comment>
<protein>
    <submittedName>
        <fullName evidence="11">Acyl-sterol O-acyltransferase 1-like</fullName>
    </submittedName>
</protein>
<proteinExistence type="inferred from homology"/>
<dbReference type="AlphaFoldDB" id="A0A2P6VJX7"/>
<evidence type="ECO:0000256" key="1">
    <source>
        <dbReference type="ARBA" id="ARBA00004141"/>
    </source>
</evidence>
<evidence type="ECO:0000256" key="3">
    <source>
        <dbReference type="ARBA" id="ARBA00007282"/>
    </source>
</evidence>
<dbReference type="GO" id="GO:0016020">
    <property type="term" value="C:membrane"/>
    <property type="evidence" value="ECO:0007669"/>
    <property type="project" value="UniProtKB-SubCell"/>
</dbReference>
<dbReference type="Proteomes" id="UP000239649">
    <property type="component" value="Unassembled WGS sequence"/>
</dbReference>
<comment type="pathway">
    <text evidence="2">Secondary metabolite biosynthesis.</text>
</comment>
<feature type="domain" description="Wax synthase" evidence="10">
    <location>
        <begin position="230"/>
        <end position="309"/>
    </location>
</feature>
<keyword evidence="12" id="KW-1185">Reference proteome</keyword>
<evidence type="ECO:0000313" key="11">
    <source>
        <dbReference type="EMBL" id="PSC74393.1"/>
    </source>
</evidence>
<evidence type="ECO:0000259" key="10">
    <source>
        <dbReference type="Pfam" id="PF13813"/>
    </source>
</evidence>
<evidence type="ECO:0000313" key="12">
    <source>
        <dbReference type="Proteomes" id="UP000239649"/>
    </source>
</evidence>
<dbReference type="PANTHER" id="PTHR31595">
    <property type="entry name" value="LONG-CHAIN-ALCOHOL O-FATTY-ACYLTRANSFERASE 3-RELATED"/>
    <property type="match status" value="1"/>
</dbReference>
<keyword evidence="5 9" id="KW-0812">Transmembrane</keyword>
<dbReference type="Pfam" id="PF13813">
    <property type="entry name" value="MBOAT_2"/>
    <property type="match status" value="1"/>
</dbReference>
<dbReference type="InterPro" id="IPR044851">
    <property type="entry name" value="Wax_synthase"/>
</dbReference>
<dbReference type="PANTHER" id="PTHR31595:SF57">
    <property type="entry name" value="OS04G0481900 PROTEIN"/>
    <property type="match status" value="1"/>
</dbReference>
<feature type="transmembrane region" description="Helical" evidence="9">
    <location>
        <begin position="175"/>
        <end position="200"/>
    </location>
</feature>
<keyword evidence="6 9" id="KW-1133">Transmembrane helix</keyword>
<evidence type="ECO:0000256" key="9">
    <source>
        <dbReference type="SAM" id="Phobius"/>
    </source>
</evidence>